<feature type="transmembrane region" description="Helical" evidence="15">
    <location>
        <begin position="72"/>
        <end position="92"/>
    </location>
</feature>
<dbReference type="SUPFAM" id="SSF57850">
    <property type="entry name" value="RING/U-box"/>
    <property type="match status" value="1"/>
</dbReference>
<evidence type="ECO:0000256" key="1">
    <source>
        <dbReference type="ARBA" id="ARBA00004477"/>
    </source>
</evidence>
<dbReference type="GO" id="GO:0006511">
    <property type="term" value="P:ubiquitin-dependent protein catabolic process"/>
    <property type="evidence" value="ECO:0007669"/>
    <property type="project" value="TreeGrafter"/>
</dbReference>
<evidence type="ECO:0000256" key="8">
    <source>
        <dbReference type="ARBA" id="ARBA00022786"/>
    </source>
</evidence>
<feature type="domain" description="RING-type" evidence="16">
    <location>
        <begin position="354"/>
        <end position="397"/>
    </location>
</feature>
<comment type="subcellular location">
    <subcellularLocation>
        <location evidence="1">Endoplasmic reticulum membrane</location>
        <topology evidence="1">Multi-pass membrane protein</topology>
    </subcellularLocation>
</comment>
<keyword evidence="11 15" id="KW-1133">Transmembrane helix</keyword>
<evidence type="ECO:0000256" key="5">
    <source>
        <dbReference type="ARBA" id="ARBA00022692"/>
    </source>
</evidence>
<evidence type="ECO:0000313" key="18">
    <source>
        <dbReference type="Proteomes" id="UP000612055"/>
    </source>
</evidence>
<evidence type="ECO:0000256" key="3">
    <source>
        <dbReference type="ARBA" id="ARBA00010089"/>
    </source>
</evidence>
<feature type="compositionally biased region" description="Low complexity" evidence="14">
    <location>
        <begin position="770"/>
        <end position="786"/>
    </location>
</feature>
<dbReference type="EMBL" id="JAEHOE010000123">
    <property type="protein sequence ID" value="KAG2485748.1"/>
    <property type="molecule type" value="Genomic_DNA"/>
</dbReference>
<evidence type="ECO:0000256" key="6">
    <source>
        <dbReference type="ARBA" id="ARBA00022723"/>
    </source>
</evidence>
<keyword evidence="9" id="KW-0256">Endoplasmic reticulum</keyword>
<dbReference type="GO" id="GO:0000151">
    <property type="term" value="C:ubiquitin ligase complex"/>
    <property type="evidence" value="ECO:0007669"/>
    <property type="project" value="TreeGrafter"/>
</dbReference>
<name>A0A835XKF8_9CHLO</name>
<comment type="caution">
    <text evidence="17">The sequence shown here is derived from an EMBL/GenBank/DDBJ whole genome shotgun (WGS) entry which is preliminary data.</text>
</comment>
<keyword evidence="5 15" id="KW-0812">Transmembrane</keyword>
<feature type="region of interest" description="Disordered" evidence="14">
    <location>
        <begin position="463"/>
        <end position="644"/>
    </location>
</feature>
<dbReference type="Pfam" id="PF13639">
    <property type="entry name" value="zf-RING_2"/>
    <property type="match status" value="1"/>
</dbReference>
<dbReference type="SMART" id="SM01197">
    <property type="entry name" value="FANCL_C"/>
    <property type="match status" value="1"/>
</dbReference>
<proteinExistence type="inferred from homology"/>
<dbReference type="PROSITE" id="PS50089">
    <property type="entry name" value="ZF_RING_2"/>
    <property type="match status" value="1"/>
</dbReference>
<evidence type="ECO:0000256" key="12">
    <source>
        <dbReference type="ARBA" id="ARBA00023136"/>
    </source>
</evidence>
<evidence type="ECO:0000256" key="15">
    <source>
        <dbReference type="SAM" id="Phobius"/>
    </source>
</evidence>
<feature type="compositionally biased region" description="Acidic residues" evidence="14">
    <location>
        <begin position="517"/>
        <end position="536"/>
    </location>
</feature>
<feature type="transmembrane region" description="Helical" evidence="15">
    <location>
        <begin position="113"/>
        <end position="135"/>
    </location>
</feature>
<comment type="similarity">
    <text evidence="3">Belongs to the HRD1 family.</text>
</comment>
<keyword evidence="18" id="KW-1185">Reference proteome</keyword>
<feature type="compositionally biased region" description="Acidic residues" evidence="14">
    <location>
        <begin position="553"/>
        <end position="562"/>
    </location>
</feature>
<dbReference type="SMART" id="SM00744">
    <property type="entry name" value="RINGv"/>
    <property type="match status" value="1"/>
</dbReference>
<dbReference type="InterPro" id="IPR058051">
    <property type="entry name" value="Znf_RING_synoviolin"/>
</dbReference>
<dbReference type="GO" id="GO:0061630">
    <property type="term" value="F:ubiquitin protein ligase activity"/>
    <property type="evidence" value="ECO:0007669"/>
    <property type="project" value="TreeGrafter"/>
</dbReference>
<dbReference type="InterPro" id="IPR057992">
    <property type="entry name" value="TPR_SYVN1_N"/>
</dbReference>
<dbReference type="InterPro" id="IPR001841">
    <property type="entry name" value="Znf_RING"/>
</dbReference>
<dbReference type="GO" id="GO:0016567">
    <property type="term" value="P:protein ubiquitination"/>
    <property type="evidence" value="ECO:0007669"/>
    <property type="project" value="TreeGrafter"/>
</dbReference>
<evidence type="ECO:0000256" key="9">
    <source>
        <dbReference type="ARBA" id="ARBA00022824"/>
    </source>
</evidence>
<dbReference type="SMART" id="SM00184">
    <property type="entry name" value="RING"/>
    <property type="match status" value="1"/>
</dbReference>
<dbReference type="InterPro" id="IPR011016">
    <property type="entry name" value="Znf_RING-CH"/>
</dbReference>
<dbReference type="Gene3D" id="3.30.40.10">
    <property type="entry name" value="Zinc/RING finger domain, C3HC4 (zinc finger)"/>
    <property type="match status" value="1"/>
</dbReference>
<reference evidence="17" key="1">
    <citation type="journal article" date="2020" name="bioRxiv">
        <title>Comparative genomics of Chlamydomonas.</title>
        <authorList>
            <person name="Craig R.J."/>
            <person name="Hasan A.R."/>
            <person name="Ness R.W."/>
            <person name="Keightley P.D."/>
        </authorList>
    </citation>
    <scope>NUCLEOTIDE SEQUENCE</scope>
    <source>
        <strain evidence="17">CCAP 11/70</strain>
    </source>
</reference>
<keyword evidence="7 13" id="KW-0863">Zinc-finger</keyword>
<feature type="transmembrane region" description="Helical" evidence="15">
    <location>
        <begin position="16"/>
        <end position="38"/>
    </location>
</feature>
<evidence type="ECO:0000256" key="13">
    <source>
        <dbReference type="PROSITE-ProRule" id="PRU00175"/>
    </source>
</evidence>
<organism evidence="17 18">
    <name type="scientific">Edaphochlamys debaryana</name>
    <dbReference type="NCBI Taxonomy" id="47281"/>
    <lineage>
        <taxon>Eukaryota</taxon>
        <taxon>Viridiplantae</taxon>
        <taxon>Chlorophyta</taxon>
        <taxon>core chlorophytes</taxon>
        <taxon>Chlorophyceae</taxon>
        <taxon>CS clade</taxon>
        <taxon>Chlamydomonadales</taxon>
        <taxon>Chlamydomonadales incertae sedis</taxon>
        <taxon>Edaphochlamys</taxon>
    </lineage>
</organism>
<evidence type="ECO:0000259" key="16">
    <source>
        <dbReference type="PROSITE" id="PS50089"/>
    </source>
</evidence>
<keyword evidence="8" id="KW-0833">Ubl conjugation pathway</keyword>
<keyword evidence="12 15" id="KW-0472">Membrane</keyword>
<evidence type="ECO:0000256" key="7">
    <source>
        <dbReference type="ARBA" id="ARBA00022771"/>
    </source>
</evidence>
<dbReference type="PANTHER" id="PTHR15067">
    <property type="entry name" value="E3 UBIQUITIN-PROTEIN LIGASE RNF8"/>
    <property type="match status" value="1"/>
</dbReference>
<dbReference type="OrthoDB" id="7759664at2759"/>
<protein>
    <recommendedName>
        <fullName evidence="16">RING-type domain-containing protein</fullName>
    </recommendedName>
</protein>
<gene>
    <name evidence="17" type="ORF">HYH03_015557</name>
</gene>
<feature type="compositionally biased region" description="Basic residues" evidence="14">
    <location>
        <begin position="619"/>
        <end position="630"/>
    </location>
</feature>
<accession>A0A835XKF8</accession>
<evidence type="ECO:0000256" key="4">
    <source>
        <dbReference type="ARBA" id="ARBA00022679"/>
    </source>
</evidence>
<keyword evidence="10" id="KW-0862">Zinc</keyword>
<dbReference type="GO" id="GO:0008270">
    <property type="term" value="F:zinc ion binding"/>
    <property type="evidence" value="ECO:0007669"/>
    <property type="project" value="UniProtKB-KW"/>
</dbReference>
<dbReference type="InterPro" id="IPR013083">
    <property type="entry name" value="Znf_RING/FYVE/PHD"/>
</dbReference>
<evidence type="ECO:0000313" key="17">
    <source>
        <dbReference type="EMBL" id="KAG2485748.1"/>
    </source>
</evidence>
<dbReference type="Proteomes" id="UP000612055">
    <property type="component" value="Unassembled WGS sequence"/>
</dbReference>
<evidence type="ECO:0000256" key="11">
    <source>
        <dbReference type="ARBA" id="ARBA00022989"/>
    </source>
</evidence>
<evidence type="ECO:0000256" key="2">
    <source>
        <dbReference type="ARBA" id="ARBA00004906"/>
    </source>
</evidence>
<dbReference type="AlphaFoldDB" id="A0A835XKF8"/>
<dbReference type="PANTHER" id="PTHR15067:SF4">
    <property type="entry name" value="E3 UBIQUITIN-PROTEIN LIGASE RNF8"/>
    <property type="match status" value="1"/>
</dbReference>
<comment type="pathway">
    <text evidence="2">Protein modification; protein ubiquitination.</text>
</comment>
<dbReference type="Pfam" id="PF25563">
    <property type="entry name" value="TPR_SYVN1_N"/>
    <property type="match status" value="1"/>
</dbReference>
<keyword evidence="4" id="KW-0808">Transferase</keyword>
<keyword evidence="6" id="KW-0479">Metal-binding</keyword>
<feature type="compositionally biased region" description="Low complexity" evidence="14">
    <location>
        <begin position="471"/>
        <end position="485"/>
    </location>
</feature>
<dbReference type="GO" id="GO:0005829">
    <property type="term" value="C:cytosol"/>
    <property type="evidence" value="ECO:0007669"/>
    <property type="project" value="TreeGrafter"/>
</dbReference>
<dbReference type="CDD" id="cd16479">
    <property type="entry name" value="RING-H2_synoviolin"/>
    <property type="match status" value="1"/>
</dbReference>
<feature type="compositionally biased region" description="Low complexity" evidence="14">
    <location>
        <begin position="600"/>
        <end position="612"/>
    </location>
</feature>
<evidence type="ECO:0000256" key="10">
    <source>
        <dbReference type="ARBA" id="ARBA00022833"/>
    </source>
</evidence>
<evidence type="ECO:0000256" key="14">
    <source>
        <dbReference type="SAM" id="MobiDB-lite"/>
    </source>
</evidence>
<feature type="region of interest" description="Disordered" evidence="14">
    <location>
        <begin position="678"/>
        <end position="786"/>
    </location>
</feature>
<feature type="compositionally biased region" description="Low complexity" evidence="14">
    <location>
        <begin position="497"/>
        <end position="507"/>
    </location>
</feature>
<sequence>MADGAVPSEVAVFACLNFFIASLAMAALVTAAVFLGPLSALESQRLTHRLVKYAVFKLVFVGSVITPDARDVAVWLAWFAVVGYLRVFLGAAKDRLDGLLTAPGAPLTRHARSLGLLVMVMVANALAYALVLHVLPRHAPAPSRVLLCAFDSLIVAIEGAKTLLRYAVHMLERHPILSPFSPAPEAPPLGPASAAEAATAEAAAGDGAWDPVAAGGAPAGAGAGAGGGAAYHGGGGGWSSKGSFLYHAELVADLLVHGATLAHYLHVWLLHGLSFHLIDAVLFLDMRAVMQSLLRRLRMHLSYCRATHRLNTAFRDVHPSQLAAERVAAAGGDGAAAAAAAAAGYGGCTTGVDCTICMDEIVHVAKQLPCGHVFHLSCLRAWLQQSGAESFTCPNCRKPILVSPPAAAGAGGPGGAGGRRRSALSDLWLVRAFDRAYVRLVVAVEPLIWTLLLRTALWLGTRTQGRRRGARSPPGAPREGSGESPWPRPSRRRSSRTRAGAAAAAAEAEAERGVFISDDDEGEGAAREEQEEEEEERAGAWGRGGVRAAAEREQEEAEEEHEELGCSSDDEGRHYYPQRRYSSDRGELQDSSDDEGAAGAGPSSAAAAAAAAGAGGRARGGRAPRARRRLLAPSSGDVPTYSGDVLPRQAAAVARQIGRTLSAAASLRTSWAAHGACAGAVAGGPEPDDDPHPEVCSRRRPGASPSSHQPPPDRTRSRSRAATAGGGGEDTAAADGAPLSPVEEEEEGGGVAGGQGDGAAEAQQGGGRTGLRSRGGARLRAGSGRA</sequence>